<reference evidence="2 3" key="1">
    <citation type="submission" date="2016-11" db="EMBL/GenBank/DDBJ databases">
        <authorList>
            <person name="Jaros S."/>
            <person name="Januszkiewicz K."/>
            <person name="Wedrychowicz H."/>
        </authorList>
    </citation>
    <scope>NUCLEOTIDE SEQUENCE [LARGE SCALE GENOMIC DNA]</scope>
    <source>
        <strain evidence="2 3">DSM 15930</strain>
    </source>
</reference>
<proteinExistence type="inferred from homology"/>
<evidence type="ECO:0000313" key="3">
    <source>
        <dbReference type="Proteomes" id="UP000184038"/>
    </source>
</evidence>
<dbReference type="AlphaFoldDB" id="A0A1M7H6C6"/>
<dbReference type="NCBIfam" id="NF002543">
    <property type="entry name" value="PRK02101.1-4"/>
    <property type="match status" value="1"/>
</dbReference>
<dbReference type="HAMAP" id="MF_00652">
    <property type="entry name" value="UPF0246"/>
    <property type="match status" value="1"/>
</dbReference>
<dbReference type="EMBL" id="FRCP01000007">
    <property type="protein sequence ID" value="SHM23906.1"/>
    <property type="molecule type" value="Genomic_DNA"/>
</dbReference>
<dbReference type="InterPro" id="IPR005583">
    <property type="entry name" value="YaaA"/>
</dbReference>
<dbReference type="RefSeq" id="WP_073284864.1">
    <property type="nucleotide sequence ID" value="NZ_FRCP01000007.1"/>
</dbReference>
<dbReference type="PANTHER" id="PTHR30283:SF4">
    <property type="entry name" value="PEROXIDE STRESS RESISTANCE PROTEIN YAAA"/>
    <property type="match status" value="1"/>
</dbReference>
<comment type="similarity">
    <text evidence="1">Belongs to the UPF0246 family.</text>
</comment>
<organism evidence="2 3">
    <name type="scientific">Anaerosporobacter mobilis DSM 15930</name>
    <dbReference type="NCBI Taxonomy" id="1120996"/>
    <lineage>
        <taxon>Bacteria</taxon>
        <taxon>Bacillati</taxon>
        <taxon>Bacillota</taxon>
        <taxon>Clostridia</taxon>
        <taxon>Lachnospirales</taxon>
        <taxon>Lachnospiraceae</taxon>
        <taxon>Anaerosporobacter</taxon>
    </lineage>
</organism>
<sequence>MLVFISPAKTMKINMIETVECEKPVLEPYNKKVLNVLQELSVSDIQSIMKVNEKIATNTYEKHNSIQFDDAGSPALYTYDGMQYKAMATELFTNDDMIYANEHIRILSGLYGILKPNTSIYPYRLEMQLKLPIDKAKNLYEFWDEPIRKYLQNAESRHKTYVNLASSEYSKVIANFMKQEEIDFVTCTFKIKKGDKLKVESTASKKARGLMVQYIVKNRIEQKDGLRKFNLDGFTYCNVTSTQQEYIFIKEVL</sequence>
<dbReference type="GO" id="GO:0033194">
    <property type="term" value="P:response to hydroperoxide"/>
    <property type="evidence" value="ECO:0007669"/>
    <property type="project" value="TreeGrafter"/>
</dbReference>
<accession>A0A1M7H6C6</accession>
<dbReference type="PANTHER" id="PTHR30283">
    <property type="entry name" value="PEROXIDE STRESS RESPONSE PROTEIN YAAA"/>
    <property type="match status" value="1"/>
</dbReference>
<dbReference type="Pfam" id="PF03883">
    <property type="entry name" value="H2O2_YaaD"/>
    <property type="match status" value="1"/>
</dbReference>
<gene>
    <name evidence="2" type="ORF">SAMN02746066_01309</name>
</gene>
<evidence type="ECO:0000313" key="2">
    <source>
        <dbReference type="EMBL" id="SHM23906.1"/>
    </source>
</evidence>
<name>A0A1M7H6C6_9FIRM</name>
<dbReference type="Proteomes" id="UP000184038">
    <property type="component" value="Unassembled WGS sequence"/>
</dbReference>
<protein>
    <recommendedName>
        <fullName evidence="1">UPF0246 protein SAMN02746066_01309</fullName>
    </recommendedName>
</protein>
<keyword evidence="3" id="KW-1185">Reference proteome</keyword>
<dbReference type="GO" id="GO:0005829">
    <property type="term" value="C:cytosol"/>
    <property type="evidence" value="ECO:0007669"/>
    <property type="project" value="TreeGrafter"/>
</dbReference>
<dbReference type="OrthoDB" id="9777133at2"/>
<evidence type="ECO:0000256" key="1">
    <source>
        <dbReference type="HAMAP-Rule" id="MF_00652"/>
    </source>
</evidence>